<feature type="domain" description="PCI" evidence="9">
    <location>
        <begin position="239"/>
        <end position="412"/>
    </location>
</feature>
<dbReference type="PANTHER" id="PTHR10758">
    <property type="entry name" value="26S PROTEASOME NON-ATPASE REGULATORY SUBUNIT 3/COP9 SIGNALOSOME COMPLEX SUBUNIT 3"/>
    <property type="match status" value="1"/>
</dbReference>
<proteinExistence type="inferred from homology"/>
<dbReference type="eggNOG" id="KOG2582">
    <property type="taxonomic scope" value="Eukaryota"/>
</dbReference>
<dbReference type="InterPro" id="IPR050756">
    <property type="entry name" value="CSN3"/>
</dbReference>
<protein>
    <recommendedName>
        <fullName evidence="4">COP9 signalosome complex subunit 3</fullName>
    </recommendedName>
</protein>
<organism evidence="10 11">
    <name type="scientific">Rhodotorula toruloides (strain NP11)</name>
    <name type="common">Yeast</name>
    <name type="synonym">Rhodosporidium toruloides</name>
    <dbReference type="NCBI Taxonomy" id="1130832"/>
    <lineage>
        <taxon>Eukaryota</taxon>
        <taxon>Fungi</taxon>
        <taxon>Dikarya</taxon>
        <taxon>Basidiomycota</taxon>
        <taxon>Pucciniomycotina</taxon>
        <taxon>Microbotryomycetes</taxon>
        <taxon>Sporidiobolales</taxon>
        <taxon>Sporidiobolaceae</taxon>
        <taxon>Rhodotorula</taxon>
    </lineage>
</organism>
<keyword evidence="7" id="KW-0539">Nucleus</keyword>
<dbReference type="Proteomes" id="UP000016926">
    <property type="component" value="Unassembled WGS sequence"/>
</dbReference>
<evidence type="ECO:0000259" key="9">
    <source>
        <dbReference type="PROSITE" id="PS50250"/>
    </source>
</evidence>
<evidence type="ECO:0000256" key="4">
    <source>
        <dbReference type="ARBA" id="ARBA00014878"/>
    </source>
</evidence>
<dbReference type="GO" id="GO:0005737">
    <property type="term" value="C:cytoplasm"/>
    <property type="evidence" value="ECO:0007669"/>
    <property type="project" value="UniProtKB-SubCell"/>
</dbReference>
<dbReference type="PANTHER" id="PTHR10758:SF1">
    <property type="entry name" value="COP9 SIGNALOSOME COMPLEX SUBUNIT 3"/>
    <property type="match status" value="1"/>
</dbReference>
<evidence type="ECO:0000256" key="2">
    <source>
        <dbReference type="ARBA" id="ARBA00004496"/>
    </source>
</evidence>
<name>M7WH61_RHOT1</name>
<evidence type="ECO:0000256" key="5">
    <source>
        <dbReference type="ARBA" id="ARBA00022490"/>
    </source>
</evidence>
<keyword evidence="5" id="KW-0963">Cytoplasm</keyword>
<evidence type="ECO:0000313" key="11">
    <source>
        <dbReference type="Proteomes" id="UP000016926"/>
    </source>
</evidence>
<feature type="compositionally biased region" description="Low complexity" evidence="8">
    <location>
        <begin position="48"/>
        <end position="67"/>
    </location>
</feature>
<dbReference type="OrthoDB" id="29061at2759"/>
<sequence length="515" mass="55252">MSAGSSSASVPSIDEIVKAISTTQPADLERQLIPQLKKLDKAASHSRASGPSAASTSSSSAGNAAGAGSSGAGQAGHVLEGMLKDGRDPLDVLDATSHSVGYLWILNARLVSTSRAELPKMVQKVNDWVSASDVEQARLSLAVDFLAKQLCTLAEHSRQASLPLQPLNTLLTRFPLPGHLTSLHTLFLRCVMASHMYPAAQEVLSRDITDVDKSLFPIRYQDHLLYHYLGGTILALLGNYARAADLLEICVSAPSSSASLIQIDAYKKLVLVQLLAYGKTQALPRYTSQVVLTAAKTLCAPYLEYCSAFASLNRERVDQAREKGREAFEKDYNSGLVAFCDESLRRRQIQNLTETYITLSLGQIASYVGLDATSERDLEIVKGEVEGMITSKQIYAELSPSTDPSASLAATTVTFTDDPEPYLSHETVARVTQAIEKAQVLQQRWDREQQKVEASKEFVTKAWSAAASGASAAAGGAFGSMGFGDDIDFGSTGGSGMPGGMEWVDKGDIIEMDSD</sequence>
<gene>
    <name evidence="10" type="ORF">RHTO_04069</name>
</gene>
<feature type="region of interest" description="Disordered" evidence="8">
    <location>
        <begin position="493"/>
        <end position="515"/>
    </location>
</feature>
<comment type="similarity">
    <text evidence="3">Belongs to the CSN3 family.</text>
</comment>
<reference evidence="10 11" key="1">
    <citation type="journal article" date="2012" name="Nat. Commun.">
        <title>A multi-omic map of the lipid-producing yeast Rhodosporidium toruloides.</title>
        <authorList>
            <person name="Zhu Z."/>
            <person name="Zhang S."/>
            <person name="Liu H."/>
            <person name="Shen H."/>
            <person name="Lin X."/>
            <person name="Yang F."/>
            <person name="Zhou Y.J."/>
            <person name="Jin G."/>
            <person name="Ye M."/>
            <person name="Zou H."/>
            <person name="Zou H."/>
            <person name="Zhao Z.K."/>
        </authorList>
    </citation>
    <scope>NUCLEOTIDE SEQUENCE [LARGE SCALE GENOMIC DNA]</scope>
    <source>
        <strain evidence="10 11">NP11</strain>
    </source>
</reference>
<dbReference type="AlphaFoldDB" id="M7WH61"/>
<dbReference type="GO" id="GO:0008180">
    <property type="term" value="C:COP9 signalosome"/>
    <property type="evidence" value="ECO:0007669"/>
    <property type="project" value="UniProtKB-KW"/>
</dbReference>
<evidence type="ECO:0000256" key="7">
    <source>
        <dbReference type="ARBA" id="ARBA00023242"/>
    </source>
</evidence>
<dbReference type="PROSITE" id="PS50250">
    <property type="entry name" value="PCI"/>
    <property type="match status" value="1"/>
</dbReference>
<dbReference type="HOGENOM" id="CLU_028825_2_1_1"/>
<evidence type="ECO:0000313" key="10">
    <source>
        <dbReference type="EMBL" id="EMS19777.1"/>
    </source>
</evidence>
<feature type="region of interest" description="Disordered" evidence="8">
    <location>
        <begin position="31"/>
        <end position="73"/>
    </location>
</feature>
<comment type="subcellular location">
    <subcellularLocation>
        <location evidence="2">Cytoplasm</location>
    </subcellularLocation>
    <subcellularLocation>
        <location evidence="1">Nucleus</location>
    </subcellularLocation>
</comment>
<dbReference type="GeneID" id="27368082"/>
<dbReference type="RefSeq" id="XP_016270896.1">
    <property type="nucleotide sequence ID" value="XM_016417737.1"/>
</dbReference>
<keyword evidence="6" id="KW-0736">Signalosome</keyword>
<keyword evidence="11" id="KW-1185">Reference proteome</keyword>
<dbReference type="InterPro" id="IPR000717">
    <property type="entry name" value="PCI_dom"/>
</dbReference>
<dbReference type="Pfam" id="PF01399">
    <property type="entry name" value="PCI"/>
    <property type="match status" value="1"/>
</dbReference>
<evidence type="ECO:0000256" key="6">
    <source>
        <dbReference type="ARBA" id="ARBA00022790"/>
    </source>
</evidence>
<evidence type="ECO:0000256" key="8">
    <source>
        <dbReference type="SAM" id="MobiDB-lite"/>
    </source>
</evidence>
<dbReference type="InterPro" id="IPR055089">
    <property type="entry name" value="COP9_N"/>
</dbReference>
<evidence type="ECO:0000256" key="1">
    <source>
        <dbReference type="ARBA" id="ARBA00004123"/>
    </source>
</evidence>
<dbReference type="GO" id="GO:0006511">
    <property type="term" value="P:ubiquitin-dependent protein catabolic process"/>
    <property type="evidence" value="ECO:0007669"/>
    <property type="project" value="TreeGrafter"/>
</dbReference>
<evidence type="ECO:0000256" key="3">
    <source>
        <dbReference type="ARBA" id="ARBA00007084"/>
    </source>
</evidence>
<dbReference type="Pfam" id="PF22788">
    <property type="entry name" value="COP9_hel_rpt"/>
    <property type="match status" value="1"/>
</dbReference>
<accession>M7WH61</accession>
<dbReference type="EMBL" id="KB722666">
    <property type="protein sequence ID" value="EMS19777.1"/>
    <property type="molecule type" value="Genomic_DNA"/>
</dbReference>